<dbReference type="Proteomes" id="UP000054928">
    <property type="component" value="Unassembled WGS sequence"/>
</dbReference>
<dbReference type="AlphaFoldDB" id="A0A0P1AT99"/>
<sequence>MTTTYGDRIRVAKTGPVQPPKGTLQRIDSNYHILKLRSFFSLCLLGIRVARLDTIIDEISLSEEGKLADSSCTE</sequence>
<proteinExistence type="predicted"/>
<evidence type="ECO:0000313" key="2">
    <source>
        <dbReference type="Proteomes" id="UP000054928"/>
    </source>
</evidence>
<name>A0A0P1AT99_PLAHL</name>
<reference evidence="2" key="1">
    <citation type="submission" date="2014-09" db="EMBL/GenBank/DDBJ databases">
        <authorList>
            <person name="Sharma Rahul"/>
            <person name="Thines Marco"/>
        </authorList>
    </citation>
    <scope>NUCLEOTIDE SEQUENCE [LARGE SCALE GENOMIC DNA]</scope>
</reference>
<keyword evidence="2" id="KW-1185">Reference proteome</keyword>
<dbReference type="EMBL" id="CCYD01001538">
    <property type="protein sequence ID" value="CEG45077.1"/>
    <property type="molecule type" value="Genomic_DNA"/>
</dbReference>
<organism evidence="1 2">
    <name type="scientific">Plasmopara halstedii</name>
    <name type="common">Downy mildew of sunflower</name>
    <dbReference type="NCBI Taxonomy" id="4781"/>
    <lineage>
        <taxon>Eukaryota</taxon>
        <taxon>Sar</taxon>
        <taxon>Stramenopiles</taxon>
        <taxon>Oomycota</taxon>
        <taxon>Peronosporomycetes</taxon>
        <taxon>Peronosporales</taxon>
        <taxon>Peronosporaceae</taxon>
        <taxon>Plasmopara</taxon>
    </lineage>
</organism>
<dbReference type="RefSeq" id="XP_024581446.1">
    <property type="nucleotide sequence ID" value="XM_024715783.1"/>
</dbReference>
<dbReference type="GeneID" id="36396458"/>
<protein>
    <submittedName>
        <fullName evidence="1">Uncharacterized protein</fullName>
    </submittedName>
</protein>
<evidence type="ECO:0000313" key="1">
    <source>
        <dbReference type="EMBL" id="CEG45077.1"/>
    </source>
</evidence>
<accession>A0A0P1AT99</accession>